<feature type="domain" description="DAGKc" evidence="11">
    <location>
        <begin position="1"/>
        <end position="130"/>
    </location>
</feature>
<name>A0A8J2TQN6_9BACI</name>
<keyword evidence="3" id="KW-0444">Lipid biosynthesis</keyword>
<evidence type="ECO:0000256" key="2">
    <source>
        <dbReference type="ARBA" id="ARBA00005983"/>
    </source>
</evidence>
<dbReference type="GO" id="GO:0016301">
    <property type="term" value="F:kinase activity"/>
    <property type="evidence" value="ECO:0007669"/>
    <property type="project" value="UniProtKB-KW"/>
</dbReference>
<keyword evidence="9" id="KW-0594">Phospholipid biosynthesis</keyword>
<evidence type="ECO:0000256" key="5">
    <source>
        <dbReference type="ARBA" id="ARBA00022741"/>
    </source>
</evidence>
<proteinExistence type="inferred from homology"/>
<dbReference type="RefSeq" id="WP_188393140.1">
    <property type="nucleotide sequence ID" value="NZ_BMEV01000073.1"/>
</dbReference>
<evidence type="ECO:0000313" key="12">
    <source>
        <dbReference type="EMBL" id="GFZ87390.1"/>
    </source>
</evidence>
<evidence type="ECO:0000256" key="3">
    <source>
        <dbReference type="ARBA" id="ARBA00022516"/>
    </source>
</evidence>
<dbReference type="GO" id="GO:0008654">
    <property type="term" value="P:phospholipid biosynthetic process"/>
    <property type="evidence" value="ECO:0007669"/>
    <property type="project" value="UniProtKB-KW"/>
</dbReference>
<keyword evidence="6 12" id="KW-0418">Kinase</keyword>
<comment type="cofactor">
    <cofactor evidence="1">
        <name>Mg(2+)</name>
        <dbReference type="ChEBI" id="CHEBI:18420"/>
    </cofactor>
</comment>
<dbReference type="GO" id="GO:0005524">
    <property type="term" value="F:ATP binding"/>
    <property type="evidence" value="ECO:0007669"/>
    <property type="project" value="UniProtKB-KW"/>
</dbReference>
<evidence type="ECO:0000256" key="10">
    <source>
        <dbReference type="ARBA" id="ARBA00023264"/>
    </source>
</evidence>
<dbReference type="InterPro" id="IPR016064">
    <property type="entry name" value="NAD/diacylglycerol_kinase_sf"/>
</dbReference>
<evidence type="ECO:0000256" key="7">
    <source>
        <dbReference type="ARBA" id="ARBA00022840"/>
    </source>
</evidence>
<dbReference type="Pfam" id="PF00781">
    <property type="entry name" value="DAGK_cat"/>
    <property type="match status" value="1"/>
</dbReference>
<dbReference type="NCBIfam" id="TIGR00147">
    <property type="entry name" value="YegS/Rv2252/BmrU family lipid kinase"/>
    <property type="match status" value="1"/>
</dbReference>
<keyword evidence="10" id="KW-1208">Phospholipid metabolism</keyword>
<keyword evidence="4" id="KW-0808">Transferase</keyword>
<dbReference type="PROSITE" id="PS50146">
    <property type="entry name" value="DAGK"/>
    <property type="match status" value="1"/>
</dbReference>
<accession>A0A8J2TQN6</accession>
<evidence type="ECO:0000313" key="13">
    <source>
        <dbReference type="Proteomes" id="UP000602050"/>
    </source>
</evidence>
<reference evidence="12" key="2">
    <citation type="submission" date="2020-09" db="EMBL/GenBank/DDBJ databases">
        <authorList>
            <person name="Sun Q."/>
            <person name="Zhou Y."/>
        </authorList>
    </citation>
    <scope>NUCLEOTIDE SEQUENCE</scope>
    <source>
        <strain evidence="12">CGMCC 1.12360</strain>
    </source>
</reference>
<dbReference type="Pfam" id="PF19279">
    <property type="entry name" value="YegS_C"/>
    <property type="match status" value="1"/>
</dbReference>
<protein>
    <submittedName>
        <fullName evidence="12">Putative lipid kinase YtlR</fullName>
    </submittedName>
</protein>
<dbReference type="InterPro" id="IPR005218">
    <property type="entry name" value="Diacylglycerol/lipid_kinase"/>
</dbReference>
<keyword evidence="8" id="KW-0443">Lipid metabolism</keyword>
<dbReference type="Proteomes" id="UP000602050">
    <property type="component" value="Unassembled WGS sequence"/>
</dbReference>
<evidence type="ECO:0000259" key="11">
    <source>
        <dbReference type="PROSITE" id="PS50146"/>
    </source>
</evidence>
<dbReference type="InterPro" id="IPR001206">
    <property type="entry name" value="Diacylglycerol_kinase_cat_dom"/>
</dbReference>
<dbReference type="Gene3D" id="2.60.200.40">
    <property type="match status" value="1"/>
</dbReference>
<dbReference type="PANTHER" id="PTHR12358">
    <property type="entry name" value="SPHINGOSINE KINASE"/>
    <property type="match status" value="1"/>
</dbReference>
<evidence type="ECO:0000256" key="6">
    <source>
        <dbReference type="ARBA" id="ARBA00022777"/>
    </source>
</evidence>
<dbReference type="SUPFAM" id="SSF111331">
    <property type="entry name" value="NAD kinase/diacylglycerol kinase-like"/>
    <property type="match status" value="1"/>
</dbReference>
<dbReference type="InterPro" id="IPR050187">
    <property type="entry name" value="Lipid_Phosphate_FormReg"/>
</dbReference>
<sequence>MYVFIVNPKAGKGKAKRIFEKIKETDSYQQINSEYYFTKYPGHGEKIAREIARKSLPETIIVIGGDGTVHEVINGAGDYKNIRIAVIPGGSGNDFARSCGIKGNAAEIFENIIRGENSESYWVGQYTLNKQLKKNFVNSIGFGFDAQIANKANHSFYKHIFNFLRLGKVTYIIALIQVLIQFQPMQIELEVDGRPRKLQNCWMIACGNHPYYGGGMKIIPGAANRSDRISLIIIHEISKWKVLTLFFTVFFGKHTSFKEVEVLEGRKIKVSSQHLLHVQVDGETAVCYQSQIEKNPTPLSVVRQTKK</sequence>
<evidence type="ECO:0000256" key="1">
    <source>
        <dbReference type="ARBA" id="ARBA00001946"/>
    </source>
</evidence>
<dbReference type="SMART" id="SM00046">
    <property type="entry name" value="DAGKc"/>
    <property type="match status" value="1"/>
</dbReference>
<dbReference type="InterPro" id="IPR017438">
    <property type="entry name" value="ATP-NAD_kinase_N"/>
</dbReference>
<organism evidence="12 13">
    <name type="scientific">Compostibacillus humi</name>
    <dbReference type="NCBI Taxonomy" id="1245525"/>
    <lineage>
        <taxon>Bacteria</taxon>
        <taxon>Bacillati</taxon>
        <taxon>Bacillota</taxon>
        <taxon>Bacilli</taxon>
        <taxon>Bacillales</taxon>
        <taxon>Bacillaceae</taxon>
        <taxon>Compostibacillus</taxon>
    </lineage>
</organism>
<comment type="similarity">
    <text evidence="2">Belongs to the diacylglycerol/lipid kinase family.</text>
</comment>
<dbReference type="AlphaFoldDB" id="A0A8J2TQN6"/>
<evidence type="ECO:0000256" key="4">
    <source>
        <dbReference type="ARBA" id="ARBA00022679"/>
    </source>
</evidence>
<reference evidence="12" key="1">
    <citation type="journal article" date="2014" name="Int. J. Syst. Evol. Microbiol.">
        <title>Complete genome sequence of Corynebacterium casei LMG S-19264T (=DSM 44701T), isolated from a smear-ripened cheese.</title>
        <authorList>
            <consortium name="US DOE Joint Genome Institute (JGI-PGF)"/>
            <person name="Walter F."/>
            <person name="Albersmeier A."/>
            <person name="Kalinowski J."/>
            <person name="Ruckert C."/>
        </authorList>
    </citation>
    <scope>NUCLEOTIDE SEQUENCE</scope>
    <source>
        <strain evidence="12">CGMCC 1.12360</strain>
    </source>
</reference>
<dbReference type="PANTHER" id="PTHR12358:SF54">
    <property type="entry name" value="SPHINGOSINE KINASE RELATED PROTEIN"/>
    <property type="match status" value="1"/>
</dbReference>
<evidence type="ECO:0000256" key="9">
    <source>
        <dbReference type="ARBA" id="ARBA00023209"/>
    </source>
</evidence>
<gene>
    <name evidence="12" type="primary">ytlR</name>
    <name evidence="12" type="ORF">GCM10010978_29020</name>
</gene>
<keyword evidence="5" id="KW-0547">Nucleotide-binding</keyword>
<keyword evidence="7" id="KW-0067">ATP-binding</keyword>
<dbReference type="Gene3D" id="3.40.50.10330">
    <property type="entry name" value="Probable inorganic polyphosphate/atp-NAD kinase, domain 1"/>
    <property type="match status" value="1"/>
</dbReference>
<comment type="caution">
    <text evidence="12">The sequence shown here is derived from an EMBL/GenBank/DDBJ whole genome shotgun (WGS) entry which is preliminary data.</text>
</comment>
<evidence type="ECO:0000256" key="8">
    <source>
        <dbReference type="ARBA" id="ARBA00023098"/>
    </source>
</evidence>
<dbReference type="EMBL" id="BMEV01000073">
    <property type="protein sequence ID" value="GFZ87390.1"/>
    <property type="molecule type" value="Genomic_DNA"/>
</dbReference>
<keyword evidence="13" id="KW-1185">Reference proteome</keyword>
<dbReference type="InterPro" id="IPR045540">
    <property type="entry name" value="YegS/DAGK_C"/>
</dbReference>